<reference evidence="6" key="1">
    <citation type="submission" date="2022-11" db="UniProtKB">
        <authorList>
            <consortium name="WormBaseParasite"/>
        </authorList>
    </citation>
    <scope>IDENTIFICATION</scope>
</reference>
<dbReference type="PANTHER" id="PTHR10161">
    <property type="entry name" value="TARTRATE-RESISTANT ACID PHOSPHATASE TYPE 5"/>
    <property type="match status" value="1"/>
</dbReference>
<dbReference type="GO" id="GO:0016787">
    <property type="term" value="F:hydrolase activity"/>
    <property type="evidence" value="ECO:0007669"/>
    <property type="project" value="UniProtKB-KW"/>
</dbReference>
<evidence type="ECO:0000256" key="2">
    <source>
        <dbReference type="ARBA" id="ARBA00022801"/>
    </source>
</evidence>
<dbReference type="OMA" id="KIDIVMI"/>
<keyword evidence="5" id="KW-1185">Reference proteome</keyword>
<dbReference type="InterPro" id="IPR029052">
    <property type="entry name" value="Metallo-depent_PP-like"/>
</dbReference>
<dbReference type="WBParaSite" id="nRc.2.0.1.t09023-RA">
    <property type="protein sequence ID" value="nRc.2.0.1.t09023-RA"/>
    <property type="gene ID" value="nRc.2.0.1.g09023"/>
</dbReference>
<name>A0A915I4G6_ROMCU</name>
<dbReference type="Proteomes" id="UP000887565">
    <property type="component" value="Unplaced"/>
</dbReference>
<evidence type="ECO:0000313" key="5">
    <source>
        <dbReference type="Proteomes" id="UP000887565"/>
    </source>
</evidence>
<feature type="chain" id="PRO_5036742418" evidence="3">
    <location>
        <begin position="20"/>
        <end position="217"/>
    </location>
</feature>
<accession>A0A915I4G6</accession>
<protein>
    <submittedName>
        <fullName evidence="6">Calcineurin-like phosphoesterase domain-containing protein</fullName>
    </submittedName>
</protein>
<keyword evidence="1 3" id="KW-0732">Signal</keyword>
<dbReference type="SUPFAM" id="SSF56300">
    <property type="entry name" value="Metallo-dependent phosphatases"/>
    <property type="match status" value="1"/>
</dbReference>
<dbReference type="Gene3D" id="3.60.21.10">
    <property type="match status" value="1"/>
</dbReference>
<keyword evidence="2" id="KW-0378">Hydrolase</keyword>
<sequence>MKFFSAIFLVVASIWFSDGAFKQDCNKRRCLIRKNILKFFLIGDWGGLPIWPYFSPAQVTVARAMGELAYNESTDFQVSMGDNFYMVGVKSEYDDRFAATFERVYTHIVLRRTPWYILAGNHDHNGNTTAQLAYSGKSIRWTFPRLFYVIRYQLKNGTKIDIVMIDTILLCGQTRDGKFDGVLHYLMASSSKPKGPKDRHLAEKRWKWIENQLSNST</sequence>
<dbReference type="InterPro" id="IPR051558">
    <property type="entry name" value="Metallophosphoesterase_PAP"/>
</dbReference>
<evidence type="ECO:0000256" key="3">
    <source>
        <dbReference type="SAM" id="SignalP"/>
    </source>
</evidence>
<dbReference type="PANTHER" id="PTHR10161:SF14">
    <property type="entry name" value="TARTRATE-RESISTANT ACID PHOSPHATASE TYPE 5"/>
    <property type="match status" value="1"/>
</dbReference>
<organism evidence="5 6">
    <name type="scientific">Romanomermis culicivorax</name>
    <name type="common">Nematode worm</name>
    <dbReference type="NCBI Taxonomy" id="13658"/>
    <lineage>
        <taxon>Eukaryota</taxon>
        <taxon>Metazoa</taxon>
        <taxon>Ecdysozoa</taxon>
        <taxon>Nematoda</taxon>
        <taxon>Enoplea</taxon>
        <taxon>Dorylaimia</taxon>
        <taxon>Mermithida</taxon>
        <taxon>Mermithoidea</taxon>
        <taxon>Mermithidae</taxon>
        <taxon>Romanomermis</taxon>
    </lineage>
</organism>
<evidence type="ECO:0000313" key="6">
    <source>
        <dbReference type="WBParaSite" id="nRc.2.0.1.t09023-RA"/>
    </source>
</evidence>
<evidence type="ECO:0000259" key="4">
    <source>
        <dbReference type="Pfam" id="PF00149"/>
    </source>
</evidence>
<dbReference type="AlphaFoldDB" id="A0A915I4G6"/>
<feature type="signal peptide" evidence="3">
    <location>
        <begin position="1"/>
        <end position="19"/>
    </location>
</feature>
<proteinExistence type="predicted"/>
<evidence type="ECO:0000256" key="1">
    <source>
        <dbReference type="ARBA" id="ARBA00022729"/>
    </source>
</evidence>
<feature type="domain" description="Calcineurin-like phosphoesterase" evidence="4">
    <location>
        <begin position="38"/>
        <end position="142"/>
    </location>
</feature>
<dbReference type="Pfam" id="PF00149">
    <property type="entry name" value="Metallophos"/>
    <property type="match status" value="1"/>
</dbReference>
<dbReference type="InterPro" id="IPR004843">
    <property type="entry name" value="Calcineurin-like_PHP"/>
</dbReference>